<evidence type="ECO:0000313" key="1">
    <source>
        <dbReference type="EMBL" id="ADB86240.1"/>
    </source>
</evidence>
<dbReference type="EMBL" id="CP001731">
    <property type="protein sequence ID" value="ADB86240.1"/>
    <property type="molecule type" value="Genomic_DNA"/>
</dbReference>
<reference evidence="2" key="1">
    <citation type="journal article" date="2009" name="Proc. Natl. Acad. Sci. U.S.A.">
        <title>Biogeography of the Sulfolobus islandicus pan-genome.</title>
        <authorList>
            <person name="Reno M.L."/>
            <person name="Held N.L."/>
            <person name="Fields C.J."/>
            <person name="Burke P.V."/>
            <person name="Whitaker R.J."/>
        </authorList>
    </citation>
    <scope>NUCLEOTIDE SEQUENCE [LARGE SCALE GENOMIC DNA]</scope>
    <source>
        <strain evidence="2">L.D.8.5 / Lassen #2</strain>
    </source>
</reference>
<protein>
    <submittedName>
        <fullName evidence="1">Uncharacterized protein</fullName>
    </submittedName>
</protein>
<dbReference type="HOGENOM" id="CLU_3323152_0_0_2"/>
<dbReference type="Proteomes" id="UP000001404">
    <property type="component" value="Chromosome"/>
</dbReference>
<dbReference type="KEGG" id="sii:LD85_0467"/>
<name>D2PG46_SACI9</name>
<gene>
    <name evidence="1" type="ordered locus">LD85_0467</name>
</gene>
<evidence type="ECO:0000313" key="2">
    <source>
        <dbReference type="Proteomes" id="UP000001404"/>
    </source>
</evidence>
<accession>D2PG46</accession>
<sequence length="38" mass="4578">MLCFENSPHLKFMFKYRIKALWLGSLKSFATKDDIKRL</sequence>
<proteinExistence type="predicted"/>
<dbReference type="AlphaFoldDB" id="D2PG46"/>
<organism evidence="1 2">
    <name type="scientific">Saccharolobus islandicus (strain L.D.8.5 / Lassen #2)</name>
    <name type="common">Sulfolobus islandicus</name>
    <dbReference type="NCBI Taxonomy" id="425944"/>
    <lineage>
        <taxon>Archaea</taxon>
        <taxon>Thermoproteota</taxon>
        <taxon>Thermoprotei</taxon>
        <taxon>Sulfolobales</taxon>
        <taxon>Sulfolobaceae</taxon>
        <taxon>Saccharolobus</taxon>
    </lineage>
</organism>